<sequence>MKRDEQLEFWDPTFGFDLEDQQDQQDHRPEVIAILLVRALMCIQRLNKKSSTVKQDGSIATNHARHHYQRPPTTYCNHRSRHHRLCYSTLPAS</sequence>
<feature type="region of interest" description="Disordered" evidence="1">
    <location>
        <begin position="53"/>
        <end position="74"/>
    </location>
</feature>
<proteinExistence type="predicted"/>
<reference evidence="2 3" key="1">
    <citation type="submission" date="2016-03" db="EMBL/GenBank/DDBJ databases">
        <authorList>
            <person name="Ploux O."/>
        </authorList>
    </citation>
    <scope>NUCLEOTIDE SEQUENCE [LARGE SCALE GENOMIC DNA]</scope>
    <source>
        <strain evidence="2 3">URUG2</strain>
    </source>
</reference>
<evidence type="ECO:0000256" key="1">
    <source>
        <dbReference type="SAM" id="MobiDB-lite"/>
    </source>
</evidence>
<name>A0A2D3UVD0_9PEZI</name>
<protein>
    <submittedName>
        <fullName evidence="2">Uncharacterized protein</fullName>
    </submittedName>
</protein>
<dbReference type="EMBL" id="FJUY01000002">
    <property type="protein sequence ID" value="CZT16047.1"/>
    <property type="molecule type" value="Genomic_DNA"/>
</dbReference>
<evidence type="ECO:0000313" key="2">
    <source>
        <dbReference type="EMBL" id="CZT16047.1"/>
    </source>
</evidence>
<organism evidence="2 3">
    <name type="scientific">Ramularia collo-cygni</name>
    <dbReference type="NCBI Taxonomy" id="112498"/>
    <lineage>
        <taxon>Eukaryota</taxon>
        <taxon>Fungi</taxon>
        <taxon>Dikarya</taxon>
        <taxon>Ascomycota</taxon>
        <taxon>Pezizomycotina</taxon>
        <taxon>Dothideomycetes</taxon>
        <taxon>Dothideomycetidae</taxon>
        <taxon>Mycosphaerellales</taxon>
        <taxon>Mycosphaerellaceae</taxon>
        <taxon>Ramularia</taxon>
    </lineage>
</organism>
<evidence type="ECO:0000313" key="3">
    <source>
        <dbReference type="Proteomes" id="UP000225277"/>
    </source>
</evidence>
<dbReference type="Proteomes" id="UP000225277">
    <property type="component" value="Unassembled WGS sequence"/>
</dbReference>
<accession>A0A2D3UVD0</accession>
<dbReference type="AlphaFoldDB" id="A0A2D3UVD0"/>
<gene>
    <name evidence="2" type="ORF">RCC_01887</name>
</gene>
<dbReference type="RefSeq" id="XP_023622940.1">
    <property type="nucleotide sequence ID" value="XM_023767172.1"/>
</dbReference>
<dbReference type="GeneID" id="35597114"/>
<keyword evidence="3" id="KW-1185">Reference proteome</keyword>